<organism evidence="1 2">
    <name type="scientific">Novosphingobium marinum</name>
    <dbReference type="NCBI Taxonomy" id="1514948"/>
    <lineage>
        <taxon>Bacteria</taxon>
        <taxon>Pseudomonadati</taxon>
        <taxon>Pseudomonadota</taxon>
        <taxon>Alphaproteobacteria</taxon>
        <taxon>Sphingomonadales</taxon>
        <taxon>Sphingomonadaceae</taxon>
        <taxon>Novosphingobium</taxon>
    </lineage>
</organism>
<dbReference type="EMBL" id="JACBZF010000018">
    <property type="protein sequence ID" value="NYH97207.1"/>
    <property type="molecule type" value="Genomic_DNA"/>
</dbReference>
<evidence type="ECO:0008006" key="3">
    <source>
        <dbReference type="Google" id="ProtNLM"/>
    </source>
</evidence>
<reference evidence="1 2" key="1">
    <citation type="submission" date="2020-07" db="EMBL/GenBank/DDBJ databases">
        <title>Genomic Encyclopedia of Type Strains, Phase IV (KMG-IV): sequencing the most valuable type-strain genomes for metagenomic binning, comparative biology and taxonomic classification.</title>
        <authorList>
            <person name="Goeker M."/>
        </authorList>
    </citation>
    <scope>NUCLEOTIDE SEQUENCE [LARGE SCALE GENOMIC DNA]</scope>
    <source>
        <strain evidence="1 2">DSM 29043</strain>
    </source>
</reference>
<dbReference type="RefSeq" id="WP_179408962.1">
    <property type="nucleotide sequence ID" value="NZ_BMGF01000021.1"/>
</dbReference>
<name>A0A7Z0BXC4_9SPHN</name>
<proteinExistence type="predicted"/>
<dbReference type="AlphaFoldDB" id="A0A7Z0BXC4"/>
<accession>A0A7Z0BXC4</accession>
<dbReference type="InterPro" id="IPR054333">
    <property type="entry name" value="REase-ARP-assoc"/>
</dbReference>
<keyword evidence="2" id="KW-1185">Reference proteome</keyword>
<dbReference type="Proteomes" id="UP000522081">
    <property type="component" value="Unassembled WGS sequence"/>
</dbReference>
<evidence type="ECO:0000313" key="1">
    <source>
        <dbReference type="EMBL" id="NYH97207.1"/>
    </source>
</evidence>
<evidence type="ECO:0000313" key="2">
    <source>
        <dbReference type="Proteomes" id="UP000522081"/>
    </source>
</evidence>
<comment type="caution">
    <text evidence="1">The sequence shown here is derived from an EMBL/GenBank/DDBJ whole genome shotgun (WGS) entry which is preliminary data.</text>
</comment>
<protein>
    <recommendedName>
        <fullName evidence="3">Restriction endonuclease</fullName>
    </recommendedName>
</protein>
<sequence>MDKLPLLPGVPEDRVRAILEKAGGNEIASGKFASPQSSAALAVNGFGWFLDRPGDLPPFPGLEDCDWPAIRVNAEEQMRFPWRGGRHPWLDAAVETQNCLIGVESKRYEPFRDRKEAKLSDAYGRDVWGEEMAQWCAMRDLLRAEPRRYRYLDAAQLAKHAFGISTQAHRCEKEPVLLYLFAEPPDAASPEIFAAHRHEITDFADRVRGGRVRFASCSWAEWLDNFAGEVAAHGERVRQTYRI</sequence>
<dbReference type="Pfam" id="PF22558">
    <property type="entry name" value="REase-ARP"/>
    <property type="match status" value="1"/>
</dbReference>
<gene>
    <name evidence="1" type="ORF">FHS75_003568</name>
</gene>